<comment type="caution">
    <text evidence="7">The sequence shown here is derived from an EMBL/GenBank/DDBJ whole genome shotgun (WGS) entry which is preliminary data.</text>
</comment>
<sequence>MDEVRNRSGNQHIICRYFCDYLLQEPLGRRIVRVAASSREYMQALRSLLVTSHWHAFTLLYLGAEAALSPFDLKLLSRAPLTMALYRLPQHRHQYTKLLTRVSHSSRGVVVVLSDSTGIRRLMTAATELGMTQGNYVWIWVDTGSQAQLDWWPNMPSKRSRRQSTLQRTPPSSVYPLASTYKE</sequence>
<dbReference type="Proteomes" id="UP001461498">
    <property type="component" value="Unassembled WGS sequence"/>
</dbReference>
<evidence type="ECO:0000256" key="3">
    <source>
        <dbReference type="ARBA" id="ARBA00022989"/>
    </source>
</evidence>
<keyword evidence="8" id="KW-1185">Reference proteome</keyword>
<evidence type="ECO:0000259" key="6">
    <source>
        <dbReference type="Pfam" id="PF01094"/>
    </source>
</evidence>
<feature type="compositionally biased region" description="Polar residues" evidence="5">
    <location>
        <begin position="163"/>
        <end position="172"/>
    </location>
</feature>
<dbReference type="Gene3D" id="3.40.50.2300">
    <property type="match status" value="1"/>
</dbReference>
<dbReference type="SUPFAM" id="SSF53822">
    <property type="entry name" value="Periplasmic binding protein-like I"/>
    <property type="match status" value="1"/>
</dbReference>
<accession>A0AAW1CNS0</accession>
<evidence type="ECO:0000256" key="2">
    <source>
        <dbReference type="ARBA" id="ARBA00022692"/>
    </source>
</evidence>
<feature type="region of interest" description="Disordered" evidence="5">
    <location>
        <begin position="160"/>
        <end position="183"/>
    </location>
</feature>
<evidence type="ECO:0000313" key="8">
    <source>
        <dbReference type="Proteomes" id="UP001461498"/>
    </source>
</evidence>
<evidence type="ECO:0000256" key="4">
    <source>
        <dbReference type="ARBA" id="ARBA00023136"/>
    </source>
</evidence>
<keyword evidence="2" id="KW-0812">Transmembrane</keyword>
<dbReference type="AlphaFoldDB" id="A0AAW1CNS0"/>
<dbReference type="InterPro" id="IPR001828">
    <property type="entry name" value="ANF_lig-bd_rcpt"/>
</dbReference>
<dbReference type="GO" id="GO:0016020">
    <property type="term" value="C:membrane"/>
    <property type="evidence" value="ECO:0007669"/>
    <property type="project" value="UniProtKB-SubCell"/>
</dbReference>
<dbReference type="EMBL" id="JAPXFL010000010">
    <property type="protein sequence ID" value="KAK9500563.1"/>
    <property type="molecule type" value="Genomic_DNA"/>
</dbReference>
<name>A0AAW1CNS0_9HEMI</name>
<keyword evidence="3" id="KW-1133">Transmembrane helix</keyword>
<protein>
    <recommendedName>
        <fullName evidence="6">Receptor ligand binding region domain-containing protein</fullName>
    </recommendedName>
</protein>
<gene>
    <name evidence="7" type="ORF">O3M35_001805</name>
</gene>
<reference evidence="7 8" key="1">
    <citation type="submission" date="2022-12" db="EMBL/GenBank/DDBJ databases">
        <title>Chromosome-level genome assembly of true bugs.</title>
        <authorList>
            <person name="Ma L."/>
            <person name="Li H."/>
        </authorList>
    </citation>
    <scope>NUCLEOTIDE SEQUENCE [LARGE SCALE GENOMIC DNA]</scope>
    <source>
        <strain evidence="7">Lab_2022b</strain>
    </source>
</reference>
<comment type="subcellular location">
    <subcellularLocation>
        <location evidence="1">Membrane</location>
    </subcellularLocation>
</comment>
<keyword evidence="4" id="KW-0472">Membrane</keyword>
<dbReference type="InterPro" id="IPR028082">
    <property type="entry name" value="Peripla_BP_I"/>
</dbReference>
<evidence type="ECO:0000313" key="7">
    <source>
        <dbReference type="EMBL" id="KAK9500563.1"/>
    </source>
</evidence>
<dbReference type="Pfam" id="PF01094">
    <property type="entry name" value="ANF_receptor"/>
    <property type="match status" value="1"/>
</dbReference>
<organism evidence="7 8">
    <name type="scientific">Rhynocoris fuscipes</name>
    <dbReference type="NCBI Taxonomy" id="488301"/>
    <lineage>
        <taxon>Eukaryota</taxon>
        <taxon>Metazoa</taxon>
        <taxon>Ecdysozoa</taxon>
        <taxon>Arthropoda</taxon>
        <taxon>Hexapoda</taxon>
        <taxon>Insecta</taxon>
        <taxon>Pterygota</taxon>
        <taxon>Neoptera</taxon>
        <taxon>Paraneoptera</taxon>
        <taxon>Hemiptera</taxon>
        <taxon>Heteroptera</taxon>
        <taxon>Panheteroptera</taxon>
        <taxon>Cimicomorpha</taxon>
        <taxon>Reduviidae</taxon>
        <taxon>Harpactorinae</taxon>
        <taxon>Harpactorini</taxon>
        <taxon>Rhynocoris</taxon>
    </lineage>
</organism>
<feature type="domain" description="Receptor ligand binding region" evidence="6">
    <location>
        <begin position="31"/>
        <end position="154"/>
    </location>
</feature>
<evidence type="ECO:0000256" key="1">
    <source>
        <dbReference type="ARBA" id="ARBA00004370"/>
    </source>
</evidence>
<evidence type="ECO:0000256" key="5">
    <source>
        <dbReference type="SAM" id="MobiDB-lite"/>
    </source>
</evidence>
<proteinExistence type="predicted"/>